<dbReference type="Gene3D" id="2.60.40.10">
    <property type="entry name" value="Immunoglobulins"/>
    <property type="match status" value="2"/>
</dbReference>
<sequence>MGSRINAEAYSNITITVKPSGNACLECPVNRSSRKSKMEWKYGKKNIFRDTTRTGNYDTIQATINTCSALHETLELRNVSMSFDDVFTCSYNRSEAARFKLEVKGIPLVKIKKDTEIISEELEFEARTGSNETVQCEVTEAIAPFNITWIINGVRNISYAVKNSSDFTSTLTFHPTDKTSLICQVQGPSIETKSVTISVIPISATQSVVTAAPEKRVSLKPDKYTYFCDPAELKIQK</sequence>
<dbReference type="PROSITE" id="PS50835">
    <property type="entry name" value="IG_LIKE"/>
    <property type="match status" value="1"/>
</dbReference>
<dbReference type="InterPro" id="IPR036179">
    <property type="entry name" value="Ig-like_dom_sf"/>
</dbReference>
<dbReference type="EMBL" id="MRZV01000503">
    <property type="protein sequence ID" value="PIK48760.1"/>
    <property type="molecule type" value="Genomic_DNA"/>
</dbReference>
<feature type="domain" description="Ig-like" evidence="1">
    <location>
        <begin position="107"/>
        <end position="198"/>
    </location>
</feature>
<comment type="caution">
    <text evidence="2">The sequence shown here is derived from an EMBL/GenBank/DDBJ whole genome shotgun (WGS) entry which is preliminary data.</text>
</comment>
<proteinExistence type="predicted"/>
<protein>
    <recommendedName>
        <fullName evidence="1">Ig-like domain-containing protein</fullName>
    </recommendedName>
</protein>
<dbReference type="Proteomes" id="UP000230750">
    <property type="component" value="Unassembled WGS sequence"/>
</dbReference>
<gene>
    <name evidence="2" type="ORF">BSL78_14356</name>
</gene>
<evidence type="ECO:0000313" key="2">
    <source>
        <dbReference type="EMBL" id="PIK48760.1"/>
    </source>
</evidence>
<dbReference type="SUPFAM" id="SSF48726">
    <property type="entry name" value="Immunoglobulin"/>
    <property type="match status" value="2"/>
</dbReference>
<keyword evidence="3" id="KW-1185">Reference proteome</keyword>
<dbReference type="AlphaFoldDB" id="A0A2G8KLC6"/>
<dbReference type="InterPro" id="IPR013783">
    <property type="entry name" value="Ig-like_fold"/>
</dbReference>
<dbReference type="InterPro" id="IPR007110">
    <property type="entry name" value="Ig-like_dom"/>
</dbReference>
<organism evidence="2 3">
    <name type="scientific">Stichopus japonicus</name>
    <name type="common">Sea cucumber</name>
    <dbReference type="NCBI Taxonomy" id="307972"/>
    <lineage>
        <taxon>Eukaryota</taxon>
        <taxon>Metazoa</taxon>
        <taxon>Echinodermata</taxon>
        <taxon>Eleutherozoa</taxon>
        <taxon>Echinozoa</taxon>
        <taxon>Holothuroidea</taxon>
        <taxon>Aspidochirotacea</taxon>
        <taxon>Aspidochirotida</taxon>
        <taxon>Stichopodidae</taxon>
        <taxon>Apostichopus</taxon>
    </lineage>
</organism>
<name>A0A2G8KLC6_STIJA</name>
<evidence type="ECO:0000313" key="3">
    <source>
        <dbReference type="Proteomes" id="UP000230750"/>
    </source>
</evidence>
<evidence type="ECO:0000259" key="1">
    <source>
        <dbReference type="PROSITE" id="PS50835"/>
    </source>
</evidence>
<accession>A0A2G8KLC6</accession>
<reference evidence="2 3" key="1">
    <citation type="journal article" date="2017" name="PLoS Biol.">
        <title>The sea cucumber genome provides insights into morphological evolution and visceral regeneration.</title>
        <authorList>
            <person name="Zhang X."/>
            <person name="Sun L."/>
            <person name="Yuan J."/>
            <person name="Sun Y."/>
            <person name="Gao Y."/>
            <person name="Zhang L."/>
            <person name="Li S."/>
            <person name="Dai H."/>
            <person name="Hamel J.F."/>
            <person name="Liu C."/>
            <person name="Yu Y."/>
            <person name="Liu S."/>
            <person name="Lin W."/>
            <person name="Guo K."/>
            <person name="Jin S."/>
            <person name="Xu P."/>
            <person name="Storey K.B."/>
            <person name="Huan P."/>
            <person name="Zhang T."/>
            <person name="Zhou Y."/>
            <person name="Zhang J."/>
            <person name="Lin C."/>
            <person name="Li X."/>
            <person name="Xing L."/>
            <person name="Huo D."/>
            <person name="Sun M."/>
            <person name="Wang L."/>
            <person name="Mercier A."/>
            <person name="Li F."/>
            <person name="Yang H."/>
            <person name="Xiang J."/>
        </authorList>
    </citation>
    <scope>NUCLEOTIDE SEQUENCE [LARGE SCALE GENOMIC DNA]</scope>
    <source>
        <strain evidence="2">Shaxun</strain>
        <tissue evidence="2">Muscle</tissue>
    </source>
</reference>